<dbReference type="Proteomes" id="UP000231472">
    <property type="component" value="Unassembled WGS sequence"/>
</dbReference>
<keyword evidence="5 11" id="KW-0812">Transmembrane</keyword>
<evidence type="ECO:0000313" key="13">
    <source>
        <dbReference type="EMBL" id="PIS39911.1"/>
    </source>
</evidence>
<proteinExistence type="inferred from homology"/>
<keyword evidence="7" id="KW-0862">Zinc</keyword>
<feature type="non-terminal residue" evidence="13">
    <location>
        <position position="334"/>
    </location>
</feature>
<name>A0A2H0YN39_9BACT</name>
<comment type="subcellular location">
    <subcellularLocation>
        <location evidence="2">Membrane</location>
        <topology evidence="2">Multi-pass membrane protein</topology>
    </subcellularLocation>
</comment>
<dbReference type="Pfam" id="PF02163">
    <property type="entry name" value="Peptidase_M50"/>
    <property type="match status" value="1"/>
</dbReference>
<evidence type="ECO:0000256" key="3">
    <source>
        <dbReference type="ARBA" id="ARBA00007931"/>
    </source>
</evidence>
<protein>
    <recommendedName>
        <fullName evidence="12">Peptidase M50 domain-containing protein</fullName>
    </recommendedName>
</protein>
<evidence type="ECO:0000256" key="1">
    <source>
        <dbReference type="ARBA" id="ARBA00001947"/>
    </source>
</evidence>
<dbReference type="GO" id="GO:0006508">
    <property type="term" value="P:proteolysis"/>
    <property type="evidence" value="ECO:0007669"/>
    <property type="project" value="UniProtKB-KW"/>
</dbReference>
<dbReference type="InterPro" id="IPR008915">
    <property type="entry name" value="Peptidase_M50"/>
</dbReference>
<dbReference type="InterPro" id="IPR004387">
    <property type="entry name" value="Pept_M50_Zn"/>
</dbReference>
<keyword evidence="4" id="KW-0645">Protease</keyword>
<evidence type="ECO:0000256" key="6">
    <source>
        <dbReference type="ARBA" id="ARBA00022801"/>
    </source>
</evidence>
<evidence type="ECO:0000256" key="2">
    <source>
        <dbReference type="ARBA" id="ARBA00004141"/>
    </source>
</evidence>
<evidence type="ECO:0000259" key="12">
    <source>
        <dbReference type="Pfam" id="PF02163"/>
    </source>
</evidence>
<evidence type="ECO:0000256" key="4">
    <source>
        <dbReference type="ARBA" id="ARBA00022670"/>
    </source>
</evidence>
<evidence type="ECO:0000256" key="7">
    <source>
        <dbReference type="ARBA" id="ARBA00022833"/>
    </source>
</evidence>
<keyword evidence="9" id="KW-0482">Metalloprotease</keyword>
<dbReference type="InterPro" id="IPR036034">
    <property type="entry name" value="PDZ_sf"/>
</dbReference>
<gene>
    <name evidence="13" type="ORF">COT32_02610</name>
</gene>
<dbReference type="PANTHER" id="PTHR42837">
    <property type="entry name" value="REGULATOR OF SIGMA-E PROTEASE RSEP"/>
    <property type="match status" value="1"/>
</dbReference>
<keyword evidence="10 11" id="KW-0472">Membrane</keyword>
<dbReference type="SUPFAM" id="SSF50156">
    <property type="entry name" value="PDZ domain-like"/>
    <property type="match status" value="1"/>
</dbReference>
<comment type="caution">
    <text evidence="13">The sequence shown here is derived from an EMBL/GenBank/DDBJ whole genome shotgun (WGS) entry which is preliminary data.</text>
</comment>
<evidence type="ECO:0000256" key="11">
    <source>
        <dbReference type="SAM" id="Phobius"/>
    </source>
</evidence>
<evidence type="ECO:0000313" key="14">
    <source>
        <dbReference type="Proteomes" id="UP000231472"/>
    </source>
</evidence>
<dbReference type="EMBL" id="PEYC01000052">
    <property type="protein sequence ID" value="PIS39911.1"/>
    <property type="molecule type" value="Genomic_DNA"/>
</dbReference>
<dbReference type="PANTHER" id="PTHR42837:SF2">
    <property type="entry name" value="MEMBRANE METALLOPROTEASE ARASP2, CHLOROPLASTIC-RELATED"/>
    <property type="match status" value="1"/>
</dbReference>
<dbReference type="AlphaFoldDB" id="A0A2H0YN39"/>
<dbReference type="GO" id="GO:0016020">
    <property type="term" value="C:membrane"/>
    <property type="evidence" value="ECO:0007669"/>
    <property type="project" value="UniProtKB-SubCell"/>
</dbReference>
<feature type="domain" description="Peptidase M50" evidence="12">
    <location>
        <begin position="9"/>
        <end position="331"/>
    </location>
</feature>
<dbReference type="Gene3D" id="2.30.42.10">
    <property type="match status" value="1"/>
</dbReference>
<accession>A0A2H0YN39</accession>
<dbReference type="GO" id="GO:0004222">
    <property type="term" value="F:metalloendopeptidase activity"/>
    <property type="evidence" value="ECO:0007669"/>
    <property type="project" value="InterPro"/>
</dbReference>
<evidence type="ECO:0000256" key="5">
    <source>
        <dbReference type="ARBA" id="ARBA00022692"/>
    </source>
</evidence>
<dbReference type="CDD" id="cd06163">
    <property type="entry name" value="S2P-M50_PDZ_RseP-like"/>
    <property type="match status" value="1"/>
</dbReference>
<feature type="transmembrane region" description="Helical" evidence="11">
    <location>
        <begin position="91"/>
        <end position="113"/>
    </location>
</feature>
<keyword evidence="6" id="KW-0378">Hydrolase</keyword>
<reference evidence="14" key="1">
    <citation type="submission" date="2017-09" db="EMBL/GenBank/DDBJ databases">
        <title>Depth-based differentiation of microbial function through sediment-hosted aquifers and enrichment of novel symbionts in the deep terrestrial subsurface.</title>
        <authorList>
            <person name="Probst A.J."/>
            <person name="Ladd B."/>
            <person name="Jarett J.K."/>
            <person name="Geller-Mcgrath D.E."/>
            <person name="Sieber C.M.K."/>
            <person name="Emerson J.B."/>
            <person name="Anantharaman K."/>
            <person name="Thomas B.C."/>
            <person name="Malmstrom R."/>
            <person name="Stieglmeier M."/>
            <person name="Klingl A."/>
            <person name="Woyke T."/>
            <person name="Ryan C.M."/>
            <person name="Banfield J.F."/>
        </authorList>
    </citation>
    <scope>NUCLEOTIDE SEQUENCE [LARGE SCALE GENOMIC DNA]</scope>
</reference>
<evidence type="ECO:0000256" key="8">
    <source>
        <dbReference type="ARBA" id="ARBA00022989"/>
    </source>
</evidence>
<keyword evidence="8 11" id="KW-1133">Transmembrane helix</keyword>
<comment type="cofactor">
    <cofactor evidence="1">
        <name>Zn(2+)</name>
        <dbReference type="ChEBI" id="CHEBI:29105"/>
    </cofactor>
</comment>
<sequence length="334" mass="36882">MILTIIIAFFSLIVLIILHELGHFVLAKSFGVKVEEFGLGYPPRIFGKKIGETIYSLNLLPFGGFVKIYGHEEPIDRPRSFSTKPFWQKALIILGGVISFWVITVIILTIVMATGAPTAVDDEENQGLIEPKVQIMVVAKGSPAEGAGLKIGDVIKNFVQVKKVQEFIDINKGEETTLTIQRGREIFNVSLVPRFSPPNNEGPMGVALARTALKVYPWYQAPLQGILATGNLTWLIIRSWIMVIKSLFQGQGLPPGVEVGGLPRIFVLFTEVGALGASYFLQFIAVIAVHLALINILPIPALDGGWLMFMIIDRLRKKPLNQKVVQKVSTAFFF</sequence>
<comment type="similarity">
    <text evidence="3">Belongs to the peptidase M50B family.</text>
</comment>
<organism evidence="13 14">
    <name type="scientific">Candidatus Nealsonbacteria bacterium CG08_land_8_20_14_0_20_36_22</name>
    <dbReference type="NCBI Taxonomy" id="1974704"/>
    <lineage>
        <taxon>Bacteria</taxon>
        <taxon>Candidatus Nealsoniibacteriota</taxon>
    </lineage>
</organism>
<evidence type="ECO:0000256" key="9">
    <source>
        <dbReference type="ARBA" id="ARBA00023049"/>
    </source>
</evidence>
<evidence type="ECO:0000256" key="10">
    <source>
        <dbReference type="ARBA" id="ARBA00023136"/>
    </source>
</evidence>